<name>W0FGG0_9BACT</name>
<dbReference type="EMBL" id="KC246772">
    <property type="protein sequence ID" value="AHF23718.1"/>
    <property type="molecule type" value="Genomic_DNA"/>
</dbReference>
<evidence type="ECO:0000256" key="1">
    <source>
        <dbReference type="PIRSR" id="PIRSR605019-1"/>
    </source>
</evidence>
<keyword evidence="1" id="KW-0862">Zinc</keyword>
<organism evidence="2">
    <name type="scientific">uncultured bacterium Contig3a</name>
    <dbReference type="NCBI Taxonomy" id="1393567"/>
    <lineage>
        <taxon>Bacteria</taxon>
        <taxon>environmental samples</taxon>
    </lineage>
</organism>
<dbReference type="InterPro" id="IPR005019">
    <property type="entry name" value="Adenine_glyco"/>
</dbReference>
<dbReference type="InterPro" id="IPR011257">
    <property type="entry name" value="DNA_glycosylase"/>
</dbReference>
<feature type="binding site" evidence="1">
    <location>
        <position position="179"/>
    </location>
    <ligand>
        <name>Zn(2+)</name>
        <dbReference type="ChEBI" id="CHEBI:29105"/>
    </ligand>
</feature>
<accession>W0FGG0</accession>
<keyword evidence="1" id="KW-0479">Metal-binding</keyword>
<dbReference type="PANTHER" id="PTHR30037">
    <property type="entry name" value="DNA-3-METHYLADENINE GLYCOSYLASE 1"/>
    <property type="match status" value="1"/>
</dbReference>
<dbReference type="GO" id="GO:0046872">
    <property type="term" value="F:metal ion binding"/>
    <property type="evidence" value="ECO:0007669"/>
    <property type="project" value="UniProtKB-KW"/>
</dbReference>
<evidence type="ECO:0000313" key="2">
    <source>
        <dbReference type="EMBL" id="AHF23718.1"/>
    </source>
</evidence>
<dbReference type="InterPro" id="IPR052891">
    <property type="entry name" value="DNA-3mA_glycosylase"/>
</dbReference>
<feature type="binding site" evidence="1">
    <location>
        <position position="175"/>
    </location>
    <ligand>
        <name>Zn(2+)</name>
        <dbReference type="ChEBI" id="CHEBI:29105"/>
    </ligand>
</feature>
<dbReference type="Gene3D" id="1.10.340.30">
    <property type="entry name" value="Hypothetical protein, domain 2"/>
    <property type="match status" value="1"/>
</dbReference>
<sequence length="200" mass="23223">MGNCDWGFTFEAMKVYHDTEWGVPVHDDRKMFEHLMMEAMQCGLSWSLMLKKREIFRSCFDGFDYDRIAAYDETDVERILNTEGMIRSRQKILAVINNARCFQKICSEHGSFCDWLWSHTGGKTVLYIGHESKGIPARNGLSDDIAKELKKYGFKYMGSITVYAHLQACGIVNDHDQNCPCYQRINAANPTVRKRRDREK</sequence>
<protein>
    <submittedName>
        <fullName evidence="2">DNA-3-methyladenine glycosylase I</fullName>
    </submittedName>
</protein>
<dbReference type="Pfam" id="PF03352">
    <property type="entry name" value="Adenine_glyco"/>
    <property type="match status" value="1"/>
</dbReference>
<proteinExistence type="predicted"/>
<feature type="binding site" evidence="1">
    <location>
        <position position="17"/>
    </location>
    <ligand>
        <name>Zn(2+)</name>
        <dbReference type="ChEBI" id="CHEBI:29105"/>
    </ligand>
</feature>
<dbReference type="PANTHER" id="PTHR30037:SF4">
    <property type="entry name" value="DNA-3-METHYLADENINE GLYCOSYLASE I"/>
    <property type="match status" value="1"/>
</dbReference>
<dbReference type="AlphaFoldDB" id="W0FGG0"/>
<dbReference type="GO" id="GO:0008725">
    <property type="term" value="F:DNA-3-methyladenine glycosylase activity"/>
    <property type="evidence" value="ECO:0007669"/>
    <property type="project" value="InterPro"/>
</dbReference>
<feature type="binding site" evidence="1">
    <location>
        <position position="4"/>
    </location>
    <ligand>
        <name>Zn(2+)</name>
        <dbReference type="ChEBI" id="CHEBI:29105"/>
    </ligand>
</feature>
<dbReference type="GO" id="GO:0006284">
    <property type="term" value="P:base-excision repair"/>
    <property type="evidence" value="ECO:0007669"/>
    <property type="project" value="InterPro"/>
</dbReference>
<reference evidence="2" key="1">
    <citation type="journal article" date="2013" name="PLoS ONE">
        <title>Metagenomic insights into the carbohydrate-active enzymes carried by the microorganisms adhering to solid digesta in the rumen of cows.</title>
        <authorList>
            <person name="Wang L."/>
            <person name="Hatem A."/>
            <person name="Catalyurek U.V."/>
            <person name="Morrison M."/>
            <person name="Yu Z."/>
        </authorList>
    </citation>
    <scope>NUCLEOTIDE SEQUENCE</scope>
</reference>
<dbReference type="SUPFAM" id="SSF48150">
    <property type="entry name" value="DNA-glycosylase"/>
    <property type="match status" value="1"/>
</dbReference>